<keyword evidence="3" id="KW-1185">Reference proteome</keyword>
<dbReference type="Gene3D" id="3.40.960.10">
    <property type="entry name" value="VSR Endonuclease"/>
    <property type="match status" value="1"/>
</dbReference>
<proteinExistence type="predicted"/>
<evidence type="ECO:0000313" key="3">
    <source>
        <dbReference type="Proteomes" id="UP000199406"/>
    </source>
</evidence>
<dbReference type="InterPro" id="IPR049468">
    <property type="entry name" value="Restrct_endonuc-II-like_dom"/>
</dbReference>
<evidence type="ECO:0000313" key="2">
    <source>
        <dbReference type="EMBL" id="SDF48885.1"/>
    </source>
</evidence>
<evidence type="ECO:0000259" key="1">
    <source>
        <dbReference type="Pfam" id="PF18741"/>
    </source>
</evidence>
<dbReference type="STRING" id="1550231.SAMN05660662_2320"/>
<name>A0A1G7LHD6_9ACTN</name>
<dbReference type="InterPro" id="IPR011335">
    <property type="entry name" value="Restrct_endonuc-II-like"/>
</dbReference>
<organism evidence="2 3">
    <name type="scientific">Blastococcus aurantiacus</name>
    <dbReference type="NCBI Taxonomy" id="1550231"/>
    <lineage>
        <taxon>Bacteria</taxon>
        <taxon>Bacillati</taxon>
        <taxon>Actinomycetota</taxon>
        <taxon>Actinomycetes</taxon>
        <taxon>Geodermatophilales</taxon>
        <taxon>Geodermatophilaceae</taxon>
        <taxon>Blastococcus</taxon>
    </lineage>
</organism>
<sequence length="219" mass="24791">MTVGLERCLRDGQDVMVHRSGRQLETIRCDGLEIIEPARSLVDAWSWAWSPVRNARARSERPLVRQAVIEAVRTRAVRASAVRRESRRAARHAGRSELAALLELVERVCQSELEVFGVLHVLPAPPAVPAYIQQHRIALPDSRYAELDVAWPDAQVAVELDGAAFHGSREARERDLRRDSALAAVGWVVLRFSYDRLISEPAECRREIEAVVRHRLTDR</sequence>
<dbReference type="Pfam" id="PF18741">
    <property type="entry name" value="MTES_1575"/>
    <property type="match status" value="1"/>
</dbReference>
<accession>A0A1G7LHD6</accession>
<dbReference type="EMBL" id="FNBT01000004">
    <property type="protein sequence ID" value="SDF48885.1"/>
    <property type="molecule type" value="Genomic_DNA"/>
</dbReference>
<protein>
    <recommendedName>
        <fullName evidence="1">Restriction endonuclease type II-like domain-containing protein</fullName>
    </recommendedName>
</protein>
<feature type="domain" description="Restriction endonuclease type II-like" evidence="1">
    <location>
        <begin position="147"/>
        <end position="209"/>
    </location>
</feature>
<dbReference type="SUPFAM" id="SSF52980">
    <property type="entry name" value="Restriction endonuclease-like"/>
    <property type="match status" value="1"/>
</dbReference>
<dbReference type="Proteomes" id="UP000199406">
    <property type="component" value="Unassembled WGS sequence"/>
</dbReference>
<reference evidence="3" key="1">
    <citation type="submission" date="2016-10" db="EMBL/GenBank/DDBJ databases">
        <authorList>
            <person name="Varghese N."/>
            <person name="Submissions S."/>
        </authorList>
    </citation>
    <scope>NUCLEOTIDE SEQUENCE [LARGE SCALE GENOMIC DNA]</scope>
    <source>
        <strain evidence="3">DSM 44268</strain>
    </source>
</reference>
<gene>
    <name evidence="2" type="ORF">SAMN05660662_2320</name>
</gene>
<dbReference type="AlphaFoldDB" id="A0A1G7LHD6"/>